<reference evidence="1" key="1">
    <citation type="submission" date="2021-10" db="EMBL/GenBank/DDBJ databases">
        <title>Melipona bicolor Genome sequencing and assembly.</title>
        <authorList>
            <person name="Araujo N.S."/>
            <person name="Arias M.C."/>
        </authorList>
    </citation>
    <scope>NUCLEOTIDE SEQUENCE</scope>
    <source>
        <strain evidence="1">USP_2M_L1-L4_2017</strain>
        <tissue evidence="1">Whole body</tissue>
    </source>
</reference>
<dbReference type="Proteomes" id="UP001177670">
    <property type="component" value="Unassembled WGS sequence"/>
</dbReference>
<dbReference type="EMBL" id="JAHYIQ010000006">
    <property type="protein sequence ID" value="KAK1131489.1"/>
    <property type="molecule type" value="Genomic_DNA"/>
</dbReference>
<evidence type="ECO:0000313" key="2">
    <source>
        <dbReference type="Proteomes" id="UP001177670"/>
    </source>
</evidence>
<dbReference type="AlphaFoldDB" id="A0AA40KSS5"/>
<proteinExistence type="predicted"/>
<protein>
    <submittedName>
        <fullName evidence="1">Uncharacterized protein</fullName>
    </submittedName>
</protein>
<keyword evidence="2" id="KW-1185">Reference proteome</keyword>
<name>A0AA40KSS5_9HYME</name>
<evidence type="ECO:0000313" key="1">
    <source>
        <dbReference type="EMBL" id="KAK1131489.1"/>
    </source>
</evidence>
<gene>
    <name evidence="1" type="ORF">K0M31_017773</name>
</gene>
<sequence length="94" mass="10827">MHPPIRNHADQPRNRNYEKDIVYVTRHNKWVLNSIGIWPALLKVCATHCIRAKGSFAETEDSRLNVLLLHLADEVLGSDGTQIEDRILYQPVVR</sequence>
<comment type="caution">
    <text evidence="1">The sequence shown here is derived from an EMBL/GenBank/DDBJ whole genome shotgun (WGS) entry which is preliminary data.</text>
</comment>
<organism evidence="1 2">
    <name type="scientific">Melipona bicolor</name>
    <dbReference type="NCBI Taxonomy" id="60889"/>
    <lineage>
        <taxon>Eukaryota</taxon>
        <taxon>Metazoa</taxon>
        <taxon>Ecdysozoa</taxon>
        <taxon>Arthropoda</taxon>
        <taxon>Hexapoda</taxon>
        <taxon>Insecta</taxon>
        <taxon>Pterygota</taxon>
        <taxon>Neoptera</taxon>
        <taxon>Endopterygota</taxon>
        <taxon>Hymenoptera</taxon>
        <taxon>Apocrita</taxon>
        <taxon>Aculeata</taxon>
        <taxon>Apoidea</taxon>
        <taxon>Anthophila</taxon>
        <taxon>Apidae</taxon>
        <taxon>Melipona</taxon>
    </lineage>
</organism>
<accession>A0AA40KSS5</accession>